<evidence type="ECO:0000313" key="3">
    <source>
        <dbReference type="Proteomes" id="UP001322277"/>
    </source>
</evidence>
<sequence length="80" mass="8908">MATVAPNEMTFGQESKTGEHLSNATTQMRIISISENGAKNPDQQYEAKKKVLVDYLKEASPEFAKLDALRKKASDRFCSL</sequence>
<evidence type="ECO:0000313" key="2">
    <source>
        <dbReference type="EMBL" id="WQF80668.1"/>
    </source>
</evidence>
<dbReference type="KEGG" id="cdet:87942185"/>
<dbReference type="GeneID" id="87942185"/>
<proteinExistence type="predicted"/>
<accession>A0AAX4ICK7</accession>
<feature type="region of interest" description="Disordered" evidence="1">
    <location>
        <begin position="1"/>
        <end position="23"/>
    </location>
</feature>
<dbReference type="RefSeq" id="XP_062777892.1">
    <property type="nucleotide sequence ID" value="XM_062921841.1"/>
</dbReference>
<gene>
    <name evidence="2" type="ORF">CDEST_05682</name>
</gene>
<name>A0AAX4ICK7_9PEZI</name>
<dbReference type="AlphaFoldDB" id="A0AAX4ICK7"/>
<protein>
    <submittedName>
        <fullName evidence="2">Uncharacterized protein</fullName>
    </submittedName>
</protein>
<keyword evidence="3" id="KW-1185">Reference proteome</keyword>
<organism evidence="2 3">
    <name type="scientific">Colletotrichum destructivum</name>
    <dbReference type="NCBI Taxonomy" id="34406"/>
    <lineage>
        <taxon>Eukaryota</taxon>
        <taxon>Fungi</taxon>
        <taxon>Dikarya</taxon>
        <taxon>Ascomycota</taxon>
        <taxon>Pezizomycotina</taxon>
        <taxon>Sordariomycetes</taxon>
        <taxon>Hypocreomycetidae</taxon>
        <taxon>Glomerellales</taxon>
        <taxon>Glomerellaceae</taxon>
        <taxon>Colletotrichum</taxon>
        <taxon>Colletotrichum destructivum species complex</taxon>
    </lineage>
</organism>
<reference evidence="3" key="1">
    <citation type="journal article" date="2023" name="bioRxiv">
        <title>Complete genome of the Medicago anthracnose fungus, Colletotrichum destructivum, reveals a mini-chromosome-like region within a core chromosome.</title>
        <authorList>
            <person name="Lapalu N."/>
            <person name="Simon A."/>
            <person name="Lu A."/>
            <person name="Plaumann P.-L."/>
            <person name="Amselem J."/>
            <person name="Pigne S."/>
            <person name="Auger A."/>
            <person name="Koch C."/>
            <person name="Dallery J.-F."/>
            <person name="O'Connell R.J."/>
        </authorList>
    </citation>
    <scope>NUCLEOTIDE SEQUENCE [LARGE SCALE GENOMIC DNA]</scope>
    <source>
        <strain evidence="3">CBS 520.97</strain>
    </source>
</reference>
<feature type="compositionally biased region" description="Polar residues" evidence="1">
    <location>
        <begin position="10"/>
        <end position="23"/>
    </location>
</feature>
<evidence type="ECO:0000256" key="1">
    <source>
        <dbReference type="SAM" id="MobiDB-lite"/>
    </source>
</evidence>
<dbReference type="EMBL" id="CP137307">
    <property type="protein sequence ID" value="WQF80668.1"/>
    <property type="molecule type" value="Genomic_DNA"/>
</dbReference>
<dbReference type="Proteomes" id="UP001322277">
    <property type="component" value="Chromosome 3"/>
</dbReference>